<dbReference type="KEGG" id="sxa:FMM02_05850"/>
<dbReference type="CDD" id="cd00090">
    <property type="entry name" value="HTH_ARSR"/>
    <property type="match status" value="1"/>
</dbReference>
<dbReference type="InterPro" id="IPR036390">
    <property type="entry name" value="WH_DNA-bd_sf"/>
</dbReference>
<dbReference type="PANTHER" id="PTHR33154">
    <property type="entry name" value="TRANSCRIPTIONAL REGULATOR, ARSR FAMILY"/>
    <property type="match status" value="1"/>
</dbReference>
<dbReference type="RefSeq" id="WP_147493981.1">
    <property type="nucleotide sequence ID" value="NZ_CP041659.1"/>
</dbReference>
<keyword evidence="2" id="KW-0238">DNA-binding</keyword>
<dbReference type="NCBIfam" id="NF033788">
    <property type="entry name" value="HTH_metalloreg"/>
    <property type="match status" value="1"/>
</dbReference>
<feature type="domain" description="HTH arsR-type" evidence="4">
    <location>
        <begin position="9"/>
        <end position="102"/>
    </location>
</feature>
<proteinExistence type="predicted"/>
<reference evidence="5 6" key="1">
    <citation type="submission" date="2019-07" db="EMBL/GenBank/DDBJ databases">
        <title>Sphingomonas AE3 Genome sequencing and assembly.</title>
        <authorList>
            <person name="Kim H."/>
        </authorList>
    </citation>
    <scope>NUCLEOTIDE SEQUENCE [LARGE SCALE GENOMIC DNA]</scope>
    <source>
        <strain evidence="5 6">AE3</strain>
    </source>
</reference>
<sequence>MNTMQADFIQQAGSAAAMLRALANEQRLLILCHLEAEGELNVSALGKRLTLGQSALSQHLAKLRDEGLVEIRREAQTVHYRIADDRVRALLGTLRQQFCPEL</sequence>
<evidence type="ECO:0000313" key="5">
    <source>
        <dbReference type="EMBL" id="QDP19528.1"/>
    </source>
</evidence>
<dbReference type="SMART" id="SM00418">
    <property type="entry name" value="HTH_ARSR"/>
    <property type="match status" value="1"/>
</dbReference>
<dbReference type="EMBL" id="CP041659">
    <property type="protein sequence ID" value="QDP19528.1"/>
    <property type="molecule type" value="Genomic_DNA"/>
</dbReference>
<keyword evidence="1" id="KW-0805">Transcription regulation</keyword>
<dbReference type="GO" id="GO:0003677">
    <property type="term" value="F:DNA binding"/>
    <property type="evidence" value="ECO:0007669"/>
    <property type="project" value="UniProtKB-KW"/>
</dbReference>
<dbReference type="Gene3D" id="1.10.10.10">
    <property type="entry name" value="Winged helix-like DNA-binding domain superfamily/Winged helix DNA-binding domain"/>
    <property type="match status" value="1"/>
</dbReference>
<dbReference type="SUPFAM" id="SSF46785">
    <property type="entry name" value="Winged helix' DNA-binding domain"/>
    <property type="match status" value="1"/>
</dbReference>
<dbReference type="InterPro" id="IPR011991">
    <property type="entry name" value="ArsR-like_HTH"/>
</dbReference>
<gene>
    <name evidence="5" type="ORF">FMM02_05850</name>
</gene>
<dbReference type="AlphaFoldDB" id="A0A516IRL0"/>
<evidence type="ECO:0000259" key="4">
    <source>
        <dbReference type="PROSITE" id="PS50987"/>
    </source>
</evidence>
<dbReference type="InterPro" id="IPR001845">
    <property type="entry name" value="HTH_ArsR_DNA-bd_dom"/>
</dbReference>
<dbReference type="PANTHER" id="PTHR33154:SF28">
    <property type="entry name" value="HTH-TYPE TRANSCRIPTIONAL REGULATOR YGAV-RELATED"/>
    <property type="match status" value="1"/>
</dbReference>
<evidence type="ECO:0000256" key="2">
    <source>
        <dbReference type="ARBA" id="ARBA00023125"/>
    </source>
</evidence>
<dbReference type="GO" id="GO:0003700">
    <property type="term" value="F:DNA-binding transcription factor activity"/>
    <property type="evidence" value="ECO:0007669"/>
    <property type="project" value="InterPro"/>
</dbReference>
<keyword evidence="3" id="KW-0804">Transcription</keyword>
<dbReference type="Proteomes" id="UP000321857">
    <property type="component" value="Chromosome"/>
</dbReference>
<keyword evidence="6" id="KW-1185">Reference proteome</keyword>
<protein>
    <submittedName>
        <fullName evidence="5">Helix-turn-helix transcriptional regulator</fullName>
    </submittedName>
</protein>
<organism evidence="5 6">
    <name type="scientific">Sphingomonas xanthus</name>
    <dbReference type="NCBI Taxonomy" id="2594473"/>
    <lineage>
        <taxon>Bacteria</taxon>
        <taxon>Pseudomonadati</taxon>
        <taxon>Pseudomonadota</taxon>
        <taxon>Alphaproteobacteria</taxon>
        <taxon>Sphingomonadales</taxon>
        <taxon>Sphingomonadaceae</taxon>
        <taxon>Sphingomonas</taxon>
    </lineage>
</organism>
<dbReference type="InterPro" id="IPR051081">
    <property type="entry name" value="HTH_MetalResp_TranReg"/>
</dbReference>
<accession>A0A516IRL0</accession>
<name>A0A516IRL0_9SPHN</name>
<dbReference type="OrthoDB" id="194599at2"/>
<evidence type="ECO:0000256" key="1">
    <source>
        <dbReference type="ARBA" id="ARBA00023015"/>
    </source>
</evidence>
<evidence type="ECO:0000256" key="3">
    <source>
        <dbReference type="ARBA" id="ARBA00023163"/>
    </source>
</evidence>
<dbReference type="PROSITE" id="PS50987">
    <property type="entry name" value="HTH_ARSR_2"/>
    <property type="match status" value="1"/>
</dbReference>
<evidence type="ECO:0000313" key="6">
    <source>
        <dbReference type="Proteomes" id="UP000321857"/>
    </source>
</evidence>
<dbReference type="InterPro" id="IPR036388">
    <property type="entry name" value="WH-like_DNA-bd_sf"/>
</dbReference>
<dbReference type="PRINTS" id="PR00778">
    <property type="entry name" value="HTHARSR"/>
</dbReference>
<dbReference type="Pfam" id="PF01022">
    <property type="entry name" value="HTH_5"/>
    <property type="match status" value="1"/>
</dbReference>